<name>A0A172U131_9BACT</name>
<sequence length="92" mass="10780">MRDTFPKLSRRLSKKVKVELGRCLNARLDQKERQDIRNQSGADRNSVADLDDGSTLRAAVQVEVKWFARSRHRASYRHTTIRTLFINVKRKL</sequence>
<dbReference type="EMBL" id="CP011390">
    <property type="protein sequence ID" value="ANE52733.1"/>
    <property type="molecule type" value="Genomic_DNA"/>
</dbReference>
<proteinExistence type="predicted"/>
<accession>A0A172U131</accession>
<organism evidence="1 2">
    <name type="scientific">Flavisolibacter tropicus</name>
    <dbReference type="NCBI Taxonomy" id="1492898"/>
    <lineage>
        <taxon>Bacteria</taxon>
        <taxon>Pseudomonadati</taxon>
        <taxon>Bacteroidota</taxon>
        <taxon>Chitinophagia</taxon>
        <taxon>Chitinophagales</taxon>
        <taxon>Chitinophagaceae</taxon>
        <taxon>Flavisolibacter</taxon>
    </lineage>
</organism>
<dbReference type="KEGG" id="fla:SY85_21915"/>
<reference evidence="2" key="1">
    <citation type="submission" date="2015-01" db="EMBL/GenBank/DDBJ databases">
        <title>Flavisolibacter sp./LCS9/ whole genome sequencing.</title>
        <authorList>
            <person name="Kim M.K."/>
            <person name="Srinivasan S."/>
            <person name="Lee J.-J."/>
        </authorList>
    </citation>
    <scope>NUCLEOTIDE SEQUENCE [LARGE SCALE GENOMIC DNA]</scope>
    <source>
        <strain evidence="2">LCS9</strain>
    </source>
</reference>
<gene>
    <name evidence="1" type="ORF">SY85_21915</name>
</gene>
<evidence type="ECO:0000313" key="1">
    <source>
        <dbReference type="EMBL" id="ANE52733.1"/>
    </source>
</evidence>
<dbReference type="AlphaFoldDB" id="A0A172U131"/>
<dbReference type="Proteomes" id="UP000077177">
    <property type="component" value="Chromosome"/>
</dbReference>
<dbReference type="STRING" id="1492898.SY85_21915"/>
<keyword evidence="2" id="KW-1185">Reference proteome</keyword>
<evidence type="ECO:0000313" key="2">
    <source>
        <dbReference type="Proteomes" id="UP000077177"/>
    </source>
</evidence>
<reference evidence="1 2" key="2">
    <citation type="journal article" date="2016" name="Int. J. Syst. Evol. Microbiol.">
        <title>Flavisolibacter tropicus sp. nov., isolated from tropical soil.</title>
        <authorList>
            <person name="Lee J.J."/>
            <person name="Kang M.S."/>
            <person name="Kim G.S."/>
            <person name="Lee C.S."/>
            <person name="Lim S."/>
            <person name="Lee J."/>
            <person name="Roh S.H."/>
            <person name="Kang H."/>
            <person name="Ha J.M."/>
            <person name="Bae S."/>
            <person name="Jung H.Y."/>
            <person name="Kim M.K."/>
        </authorList>
    </citation>
    <scope>NUCLEOTIDE SEQUENCE [LARGE SCALE GENOMIC DNA]</scope>
    <source>
        <strain evidence="1 2">LCS9</strain>
    </source>
</reference>
<protein>
    <submittedName>
        <fullName evidence="1">Uncharacterized protein</fullName>
    </submittedName>
</protein>